<comment type="caution">
    <text evidence="4">The sequence shown here is derived from an EMBL/GenBank/DDBJ whole genome shotgun (WGS) entry which is preliminary data.</text>
</comment>
<reference evidence="4 5" key="1">
    <citation type="submission" date="2020-01" db="EMBL/GenBank/DDBJ databases">
        <authorList>
            <consortium name="DOE Joint Genome Institute"/>
            <person name="Haridas S."/>
            <person name="Albert R."/>
            <person name="Binder M."/>
            <person name="Bloem J."/>
            <person name="Labutti K."/>
            <person name="Salamov A."/>
            <person name="Andreopoulos B."/>
            <person name="Baker S.E."/>
            <person name="Barry K."/>
            <person name="Bills G."/>
            <person name="Bluhm B.H."/>
            <person name="Cannon C."/>
            <person name="Castanera R."/>
            <person name="Culley D.E."/>
            <person name="Daum C."/>
            <person name="Ezra D."/>
            <person name="Gonzalez J.B."/>
            <person name="Henrissat B."/>
            <person name="Kuo A."/>
            <person name="Liang C."/>
            <person name="Lipzen A."/>
            <person name="Lutzoni F."/>
            <person name="Magnuson J."/>
            <person name="Mondo S."/>
            <person name="Nolan M."/>
            <person name="Ohm R."/>
            <person name="Pangilinan J."/>
            <person name="Park H.-J.H."/>
            <person name="Ramirez L."/>
            <person name="Alfaro M."/>
            <person name="Sun H."/>
            <person name="Tritt A."/>
            <person name="Yoshinaga Y."/>
            <person name="Zwiers L.-H.L."/>
            <person name="Turgeon B.G."/>
            <person name="Goodwin S.B."/>
            <person name="Spatafora J.W."/>
            <person name="Crous P.W."/>
            <person name="Grigoriev I.V."/>
        </authorList>
    </citation>
    <scope>NUCLEOTIDE SEQUENCE [LARGE SCALE GENOMIC DNA]</scope>
    <source>
        <strain evidence="4 5">CBS 611.86</strain>
    </source>
</reference>
<dbReference type="OrthoDB" id="3915506at2759"/>
<keyword evidence="1" id="KW-0539">Nucleus</keyword>
<feature type="compositionally biased region" description="Polar residues" evidence="2">
    <location>
        <begin position="1"/>
        <end position="12"/>
    </location>
</feature>
<feature type="region of interest" description="Disordered" evidence="2">
    <location>
        <begin position="1"/>
        <end position="24"/>
    </location>
</feature>
<dbReference type="PROSITE" id="PS50048">
    <property type="entry name" value="ZN2_CY6_FUNGAL_2"/>
    <property type="match status" value="1"/>
</dbReference>
<gene>
    <name evidence="4" type="ORF">BDV95DRAFT_84629</name>
</gene>
<accession>A0A7C8I848</accession>
<organism evidence="4 5">
    <name type="scientific">Massariosphaeria phaeospora</name>
    <dbReference type="NCBI Taxonomy" id="100035"/>
    <lineage>
        <taxon>Eukaryota</taxon>
        <taxon>Fungi</taxon>
        <taxon>Dikarya</taxon>
        <taxon>Ascomycota</taxon>
        <taxon>Pezizomycotina</taxon>
        <taxon>Dothideomycetes</taxon>
        <taxon>Pleosporomycetidae</taxon>
        <taxon>Pleosporales</taxon>
        <taxon>Pleosporales incertae sedis</taxon>
        <taxon>Massariosphaeria</taxon>
    </lineage>
</organism>
<dbReference type="SMART" id="SM00066">
    <property type="entry name" value="GAL4"/>
    <property type="match status" value="1"/>
</dbReference>
<evidence type="ECO:0000313" key="5">
    <source>
        <dbReference type="Proteomes" id="UP000481861"/>
    </source>
</evidence>
<dbReference type="EMBL" id="JAADJZ010000015">
    <property type="protein sequence ID" value="KAF2869713.1"/>
    <property type="molecule type" value="Genomic_DNA"/>
</dbReference>
<dbReference type="GO" id="GO:0008270">
    <property type="term" value="F:zinc ion binding"/>
    <property type="evidence" value="ECO:0007669"/>
    <property type="project" value="InterPro"/>
</dbReference>
<sequence length="105" mass="12221">MHQQSQETSSHFVSFDMESSHPKTRNACDRCHFRKLKCERARIASCGRCTQDGEPCIFSPRRPYNASKRLRLTRQRKSHLTKDVLCSSSLDVGKRSFPRMRCRSS</sequence>
<keyword evidence="5" id="KW-1185">Reference proteome</keyword>
<dbReference type="CDD" id="cd00067">
    <property type="entry name" value="GAL4"/>
    <property type="match status" value="1"/>
</dbReference>
<dbReference type="Pfam" id="PF00172">
    <property type="entry name" value="Zn_clus"/>
    <property type="match status" value="1"/>
</dbReference>
<dbReference type="GO" id="GO:0000981">
    <property type="term" value="F:DNA-binding transcription factor activity, RNA polymerase II-specific"/>
    <property type="evidence" value="ECO:0007669"/>
    <property type="project" value="InterPro"/>
</dbReference>
<evidence type="ECO:0000313" key="4">
    <source>
        <dbReference type="EMBL" id="KAF2869713.1"/>
    </source>
</evidence>
<dbReference type="InterPro" id="IPR001138">
    <property type="entry name" value="Zn2Cys6_DnaBD"/>
</dbReference>
<dbReference type="PROSITE" id="PS00463">
    <property type="entry name" value="ZN2_CY6_FUNGAL_1"/>
    <property type="match status" value="1"/>
</dbReference>
<dbReference type="InterPro" id="IPR036864">
    <property type="entry name" value="Zn2-C6_fun-type_DNA-bd_sf"/>
</dbReference>
<dbReference type="Gene3D" id="4.10.240.10">
    <property type="entry name" value="Zn(2)-C6 fungal-type DNA-binding domain"/>
    <property type="match status" value="1"/>
</dbReference>
<proteinExistence type="predicted"/>
<dbReference type="SUPFAM" id="SSF57701">
    <property type="entry name" value="Zn2/Cys6 DNA-binding domain"/>
    <property type="match status" value="1"/>
</dbReference>
<name>A0A7C8I848_9PLEO</name>
<evidence type="ECO:0000256" key="2">
    <source>
        <dbReference type="SAM" id="MobiDB-lite"/>
    </source>
</evidence>
<dbReference type="Proteomes" id="UP000481861">
    <property type="component" value="Unassembled WGS sequence"/>
</dbReference>
<evidence type="ECO:0000256" key="1">
    <source>
        <dbReference type="ARBA" id="ARBA00023242"/>
    </source>
</evidence>
<protein>
    <recommendedName>
        <fullName evidence="3">Zn(2)-C6 fungal-type domain-containing protein</fullName>
    </recommendedName>
</protein>
<evidence type="ECO:0000259" key="3">
    <source>
        <dbReference type="PROSITE" id="PS50048"/>
    </source>
</evidence>
<feature type="domain" description="Zn(2)-C6 fungal-type" evidence="3">
    <location>
        <begin position="27"/>
        <end position="58"/>
    </location>
</feature>
<dbReference type="AlphaFoldDB" id="A0A7C8I848"/>